<dbReference type="Pfam" id="PF05199">
    <property type="entry name" value="GMC_oxred_C"/>
    <property type="match status" value="1"/>
</dbReference>
<organism evidence="9 10">
    <name type="scientific">Brassica campestris</name>
    <name type="common">Field mustard</name>
    <dbReference type="NCBI Taxonomy" id="3711"/>
    <lineage>
        <taxon>Eukaryota</taxon>
        <taxon>Viridiplantae</taxon>
        <taxon>Streptophyta</taxon>
        <taxon>Embryophyta</taxon>
        <taxon>Tracheophyta</taxon>
        <taxon>Spermatophyta</taxon>
        <taxon>Magnoliopsida</taxon>
        <taxon>eudicotyledons</taxon>
        <taxon>Gunneridae</taxon>
        <taxon>Pentapetalae</taxon>
        <taxon>rosids</taxon>
        <taxon>malvids</taxon>
        <taxon>Brassicales</taxon>
        <taxon>Brassicaceae</taxon>
        <taxon>Brassiceae</taxon>
        <taxon>Brassica</taxon>
    </lineage>
</organism>
<dbReference type="Proteomes" id="UP000264353">
    <property type="component" value="Chromosome A2"/>
</dbReference>
<dbReference type="SUPFAM" id="SSF54373">
    <property type="entry name" value="FAD-linked reductases, C-terminal domain"/>
    <property type="match status" value="1"/>
</dbReference>
<sequence>MALKLVLLALFLCLPASLSSTASKDKEHKLKFNPYRYTFIDKASTFSASSSSSFASTGQDSTYDYIVIGGGTAGCPLAATLSRNFSVLVLERGGVPFTNANVSFLRNFHIGLADTSASSASQAFVSTDGVYNARARVLGGGSCINAGFYSRADAAFVKRAGWDAKLVNESYPWVEREIVHQPKLTLWQKALRDSLLEVGVRPFNGFTYDHVSGTKVGGTIFDRFGRRHTAAELLAYANPQKLRVLIYATPIEQSLIQTVGITKMGVYVEASTGFGQSPESIHTHYGVMSDKNELFSTIPAKQGRPEATQAYTTRNKYQLQEAFNGSFILEKLAYPISRGHLSLLNTNVDDNPSVTFNYFKHPVDLQRCVEAIRLVSKVVTSKRFLNYTQCDKQNVHKMLSLSVKANINLRPKQVNDTKSMAQFCKDTVVTIWHYHGGCLVGKVVSPDRKVLGVNRLRVIDGSTFDESPGTNPQATVMMMGRYMGVKILRERLGNKAGV</sequence>
<dbReference type="EMBL" id="CM010629">
    <property type="protein sequence ID" value="RID74976.1"/>
    <property type="molecule type" value="Genomic_DNA"/>
</dbReference>
<evidence type="ECO:0000259" key="8">
    <source>
        <dbReference type="Pfam" id="PF05199"/>
    </source>
</evidence>
<feature type="binding site" evidence="5">
    <location>
        <position position="461"/>
    </location>
    <ligand>
        <name>FAD</name>
        <dbReference type="ChEBI" id="CHEBI:57692"/>
    </ligand>
</feature>
<comment type="similarity">
    <text evidence="2">Belongs to the GMC oxidoreductase family.</text>
</comment>
<dbReference type="Gene3D" id="3.30.560.10">
    <property type="entry name" value="Glucose Oxidase, domain 3"/>
    <property type="match status" value="1"/>
</dbReference>
<gene>
    <name evidence="9" type="ORF">BRARA_B02049</name>
</gene>
<dbReference type="PIRSF" id="PIRSF000137">
    <property type="entry name" value="Alcohol_oxidase"/>
    <property type="match status" value="1"/>
</dbReference>
<dbReference type="GO" id="GO:0050660">
    <property type="term" value="F:flavin adenine dinucleotide binding"/>
    <property type="evidence" value="ECO:0007669"/>
    <property type="project" value="InterPro"/>
</dbReference>
<evidence type="ECO:0000256" key="2">
    <source>
        <dbReference type="ARBA" id="ARBA00010790"/>
    </source>
</evidence>
<dbReference type="AlphaFoldDB" id="A0A398AI97"/>
<accession>A0A398AI97</accession>
<evidence type="ECO:0000256" key="5">
    <source>
        <dbReference type="PIRSR" id="PIRSR000137-2"/>
    </source>
</evidence>
<feature type="binding site" evidence="5">
    <location>
        <begin position="91"/>
        <end position="92"/>
    </location>
    <ligand>
        <name>FAD</name>
        <dbReference type="ChEBI" id="CHEBI:57692"/>
    </ligand>
</feature>
<feature type="domain" description="Glucose-methanol-choline oxidoreductase C-terminal" evidence="8">
    <location>
        <begin position="335"/>
        <end position="480"/>
    </location>
</feature>
<evidence type="ECO:0000313" key="9">
    <source>
        <dbReference type="EMBL" id="RID74976.1"/>
    </source>
</evidence>
<feature type="binding site" evidence="5">
    <location>
        <position position="137"/>
    </location>
    <ligand>
        <name>FAD</name>
        <dbReference type="ChEBI" id="CHEBI:57692"/>
    </ligand>
</feature>
<dbReference type="SUPFAM" id="SSF51905">
    <property type="entry name" value="FAD/NAD(P)-binding domain"/>
    <property type="match status" value="1"/>
</dbReference>
<dbReference type="InterPro" id="IPR051871">
    <property type="entry name" value="GMC_Oxidoreductase-Related"/>
</dbReference>
<dbReference type="Gene3D" id="3.30.410.40">
    <property type="match status" value="1"/>
</dbReference>
<dbReference type="InterPro" id="IPR012132">
    <property type="entry name" value="GMC_OxRdtase"/>
</dbReference>
<name>A0A398AI97_BRACM</name>
<evidence type="ECO:0000256" key="1">
    <source>
        <dbReference type="ARBA" id="ARBA00001974"/>
    </source>
</evidence>
<feature type="disulfide bond" evidence="6">
    <location>
        <begin position="368"/>
        <end position="424"/>
    </location>
</feature>
<evidence type="ECO:0000313" key="10">
    <source>
        <dbReference type="Proteomes" id="UP000264353"/>
    </source>
</evidence>
<feature type="signal peptide" evidence="7">
    <location>
        <begin position="1"/>
        <end position="19"/>
    </location>
</feature>
<evidence type="ECO:0000256" key="7">
    <source>
        <dbReference type="SAM" id="SignalP"/>
    </source>
</evidence>
<comment type="cofactor">
    <cofactor evidence="1 5">
        <name>FAD</name>
        <dbReference type="ChEBI" id="CHEBI:57692"/>
    </cofactor>
</comment>
<keyword evidence="4 5" id="KW-0274">FAD</keyword>
<dbReference type="PANTHER" id="PTHR45968">
    <property type="entry name" value="OSJNBA0019K04.7 PROTEIN"/>
    <property type="match status" value="1"/>
</dbReference>
<keyword evidence="3" id="KW-0285">Flavoprotein</keyword>
<feature type="binding site" evidence="5">
    <location>
        <begin position="472"/>
        <end position="473"/>
    </location>
    <ligand>
        <name>FAD</name>
        <dbReference type="ChEBI" id="CHEBI:57692"/>
    </ligand>
</feature>
<evidence type="ECO:0000256" key="3">
    <source>
        <dbReference type="ARBA" id="ARBA00022630"/>
    </source>
</evidence>
<dbReference type="InterPro" id="IPR007867">
    <property type="entry name" value="GMC_OxRtase_C"/>
</dbReference>
<reference evidence="9 10" key="1">
    <citation type="submission" date="2018-06" db="EMBL/GenBank/DDBJ databases">
        <title>WGS assembly of Brassica rapa FPsc.</title>
        <authorList>
            <person name="Bowman J."/>
            <person name="Kohchi T."/>
            <person name="Yamato K."/>
            <person name="Jenkins J."/>
            <person name="Shu S."/>
            <person name="Ishizaki K."/>
            <person name="Yamaoka S."/>
            <person name="Nishihama R."/>
            <person name="Nakamura Y."/>
            <person name="Berger F."/>
            <person name="Adam C."/>
            <person name="Aki S."/>
            <person name="Althoff F."/>
            <person name="Araki T."/>
            <person name="Arteaga-Vazquez M."/>
            <person name="Balasubrmanian S."/>
            <person name="Bauer D."/>
            <person name="Boehm C."/>
            <person name="Briginshaw L."/>
            <person name="Caballero-Perez J."/>
            <person name="Catarino B."/>
            <person name="Chen F."/>
            <person name="Chiyoda S."/>
            <person name="Chovatia M."/>
            <person name="Davies K."/>
            <person name="Delmans M."/>
            <person name="Demura T."/>
            <person name="Dierschke T."/>
            <person name="Dolan L."/>
            <person name="Dorantes-Acosta A."/>
            <person name="Eklund D."/>
            <person name="Florent S."/>
            <person name="Flores-Sandoval E."/>
            <person name="Fujiyama A."/>
            <person name="Fukuzawa H."/>
            <person name="Galik B."/>
            <person name="Grimanelli D."/>
            <person name="Grimwood J."/>
            <person name="Grossniklaus U."/>
            <person name="Hamada T."/>
            <person name="Haseloff J."/>
            <person name="Hetherington A."/>
            <person name="Higo A."/>
            <person name="Hirakawa Y."/>
            <person name="Hundley H."/>
            <person name="Ikeda Y."/>
            <person name="Inoue K."/>
            <person name="Inoue S."/>
            <person name="Ishida S."/>
            <person name="Jia Q."/>
            <person name="Kakita M."/>
            <person name="Kanazawa T."/>
            <person name="Kawai Y."/>
            <person name="Kawashima T."/>
            <person name="Kennedy M."/>
            <person name="Kinose K."/>
            <person name="Kinoshita T."/>
            <person name="Kohara Y."/>
            <person name="Koide E."/>
            <person name="Komatsu K."/>
            <person name="Kopischke S."/>
            <person name="Kubo M."/>
            <person name="Kyozuka J."/>
            <person name="Lagercrantz U."/>
            <person name="Lin S."/>
            <person name="Lindquist E."/>
            <person name="Lipzen A."/>
            <person name="Lu C."/>
            <person name="Luna E."/>
            <person name="Martienssen R."/>
            <person name="Minamino N."/>
            <person name="Mizutani M."/>
            <person name="Mizutani M."/>
            <person name="Mochizuki N."/>
            <person name="Monte I."/>
            <person name="Mosher R."/>
            <person name="Nagasaki H."/>
            <person name="Nakagami H."/>
            <person name="Naramoto S."/>
            <person name="Nishitani K."/>
            <person name="Ohtani M."/>
            <person name="Okamoto T."/>
            <person name="Okumura M."/>
            <person name="Phillips J."/>
            <person name="Pollak B."/>
            <person name="Reinders A."/>
            <person name="Roevekamp M."/>
            <person name="Sano R."/>
            <person name="Sawa S."/>
            <person name="Schmid M."/>
            <person name="Shirakawa M."/>
            <person name="Solano R."/>
            <person name="Spunde A."/>
            <person name="Suetsugu N."/>
            <person name="Sugano S."/>
            <person name="Sugiyama A."/>
            <person name="Sun R."/>
            <person name="Suzuki Y."/>
            <person name="Takenaka M."/>
            <person name="Takezawa D."/>
            <person name="Tomogane H."/>
            <person name="Tsuzuki M."/>
            <person name="Ueda T."/>
            <person name="Umeda M."/>
            <person name="Ward J."/>
            <person name="Watanabe Y."/>
            <person name="Yazaki K."/>
            <person name="Yokoyama R."/>
            <person name="Yoshitake Y."/>
            <person name="Yotsui I."/>
            <person name="Zachgo S."/>
            <person name="Schmutz J."/>
        </authorList>
    </citation>
    <scope>NUCLEOTIDE SEQUENCE [LARGE SCALE GENOMIC DNA]</scope>
    <source>
        <strain evidence="10">cv. B-3</strain>
    </source>
</reference>
<keyword evidence="7" id="KW-0732">Signal</keyword>
<dbReference type="PANTHER" id="PTHR45968:SF27">
    <property type="entry name" value="GLUCOSE-METHANOL-CHOLINE OXIDOREDUCTASE N-TERMINAL DOMAIN-CONTAINING PROTEIN"/>
    <property type="match status" value="1"/>
</dbReference>
<feature type="chain" id="PRO_5017422396" description="Glucose-methanol-choline oxidoreductase C-terminal domain-containing protein" evidence="7">
    <location>
        <begin position="20"/>
        <end position="498"/>
    </location>
</feature>
<evidence type="ECO:0000256" key="4">
    <source>
        <dbReference type="ARBA" id="ARBA00022827"/>
    </source>
</evidence>
<dbReference type="Gene3D" id="3.50.50.60">
    <property type="entry name" value="FAD/NAD(P)-binding domain"/>
    <property type="match status" value="1"/>
</dbReference>
<feature type="binding site" evidence="5">
    <location>
        <begin position="432"/>
        <end position="433"/>
    </location>
    <ligand>
        <name>FAD</name>
        <dbReference type="ChEBI" id="CHEBI:57692"/>
    </ligand>
</feature>
<protein>
    <recommendedName>
        <fullName evidence="8">Glucose-methanol-choline oxidoreductase C-terminal domain-containing protein</fullName>
    </recommendedName>
</protein>
<dbReference type="InterPro" id="IPR036188">
    <property type="entry name" value="FAD/NAD-bd_sf"/>
</dbReference>
<evidence type="ECO:0000256" key="6">
    <source>
        <dbReference type="PIRSR" id="PIRSR000137-3"/>
    </source>
</evidence>
<proteinExistence type="inferred from homology"/>
<dbReference type="GO" id="GO:0016614">
    <property type="term" value="F:oxidoreductase activity, acting on CH-OH group of donors"/>
    <property type="evidence" value="ECO:0007669"/>
    <property type="project" value="InterPro"/>
</dbReference>
<keyword evidence="6" id="KW-1015">Disulfide bond</keyword>